<name>A0A7I8DQK4_9FIRM</name>
<evidence type="ECO:0000256" key="3">
    <source>
        <dbReference type="ARBA" id="ARBA00022692"/>
    </source>
</evidence>
<gene>
    <name evidence="7" type="ORF">bsdcttw_29880</name>
</gene>
<feature type="transmembrane region" description="Helical" evidence="6">
    <location>
        <begin position="142"/>
        <end position="162"/>
    </location>
</feature>
<evidence type="ECO:0000256" key="5">
    <source>
        <dbReference type="ARBA" id="ARBA00023136"/>
    </source>
</evidence>
<sequence length="236" mass="26988">MTEETKRGMIGFVTAELLLYLIFMTGDIFGYPGLDTVTLVKYCSILLCNVFTLTYALKYRRRENFILSGGLFFTAVSDYFLLFTDNFTFGMLTFCAVQILYLVYLYFLGERRRGVAGRLLVNILLWAAALLILLILQLPVSLLLITAAFYFISILHNVITAVGNVRHKFSNRNLIFAVGMILFLLCDINVGIYNMDGFITVESMTFQKLYHFSEIAMWMFYLPAQVCISISGIFKE</sequence>
<dbReference type="EMBL" id="AP023368">
    <property type="protein sequence ID" value="BCJ99947.1"/>
    <property type="molecule type" value="Genomic_DNA"/>
</dbReference>
<evidence type="ECO:0000313" key="7">
    <source>
        <dbReference type="EMBL" id="BCJ99947.1"/>
    </source>
</evidence>
<evidence type="ECO:0000256" key="1">
    <source>
        <dbReference type="ARBA" id="ARBA00004141"/>
    </source>
</evidence>
<feature type="transmembrane region" description="Helical" evidence="6">
    <location>
        <begin position="89"/>
        <end position="107"/>
    </location>
</feature>
<dbReference type="AlphaFoldDB" id="A0A7I8DQK4"/>
<keyword evidence="8" id="KW-1185">Reference proteome</keyword>
<evidence type="ECO:0000256" key="6">
    <source>
        <dbReference type="SAM" id="Phobius"/>
    </source>
</evidence>
<organism evidence="7 8">
    <name type="scientific">Anaerocolumna chitinilytica</name>
    <dbReference type="NCBI Taxonomy" id="1727145"/>
    <lineage>
        <taxon>Bacteria</taxon>
        <taxon>Bacillati</taxon>
        <taxon>Bacillota</taxon>
        <taxon>Clostridia</taxon>
        <taxon>Lachnospirales</taxon>
        <taxon>Lachnospiraceae</taxon>
        <taxon>Anaerocolumna</taxon>
    </lineage>
</organism>
<evidence type="ECO:0000256" key="4">
    <source>
        <dbReference type="ARBA" id="ARBA00022989"/>
    </source>
</evidence>
<dbReference type="InterPro" id="IPR012506">
    <property type="entry name" value="TMEM86B-like"/>
</dbReference>
<evidence type="ECO:0000313" key="8">
    <source>
        <dbReference type="Proteomes" id="UP000515703"/>
    </source>
</evidence>
<feature type="transmembrane region" description="Helical" evidence="6">
    <location>
        <begin position="215"/>
        <end position="234"/>
    </location>
</feature>
<feature type="transmembrane region" description="Helical" evidence="6">
    <location>
        <begin position="12"/>
        <end position="33"/>
    </location>
</feature>
<dbReference type="GO" id="GO:0016020">
    <property type="term" value="C:membrane"/>
    <property type="evidence" value="ECO:0007669"/>
    <property type="project" value="UniProtKB-SubCell"/>
</dbReference>
<reference evidence="7 8" key="2">
    <citation type="submission" date="2020-08" db="EMBL/GenBank/DDBJ databases">
        <authorList>
            <person name="Ueki A."/>
            <person name="Tonouchi A."/>
        </authorList>
    </citation>
    <scope>NUCLEOTIDE SEQUENCE [LARGE SCALE GENOMIC DNA]</scope>
    <source>
        <strain evidence="7 8">CTTW</strain>
    </source>
</reference>
<evidence type="ECO:0000256" key="2">
    <source>
        <dbReference type="ARBA" id="ARBA00007375"/>
    </source>
</evidence>
<dbReference type="Proteomes" id="UP000515703">
    <property type="component" value="Chromosome"/>
</dbReference>
<dbReference type="RefSeq" id="WP_185255666.1">
    <property type="nucleotide sequence ID" value="NZ_AP023368.1"/>
</dbReference>
<accession>A0A7I8DQK4</accession>
<proteinExistence type="inferred from homology"/>
<feature type="transmembrane region" description="Helical" evidence="6">
    <location>
        <begin position="39"/>
        <end position="57"/>
    </location>
</feature>
<dbReference type="KEGG" id="acht:bsdcttw_29880"/>
<feature type="transmembrane region" description="Helical" evidence="6">
    <location>
        <begin position="174"/>
        <end position="195"/>
    </location>
</feature>
<keyword evidence="4 6" id="KW-1133">Transmembrane helix</keyword>
<comment type="subcellular location">
    <subcellularLocation>
        <location evidence="1">Membrane</location>
        <topology evidence="1">Multi-pass membrane protein</topology>
    </subcellularLocation>
</comment>
<dbReference type="Pfam" id="PF07947">
    <property type="entry name" value="YhhN"/>
    <property type="match status" value="1"/>
</dbReference>
<comment type="similarity">
    <text evidence="2">Belongs to the TMEM86 family.</text>
</comment>
<keyword evidence="5 6" id="KW-0472">Membrane</keyword>
<evidence type="ECO:0008006" key="9">
    <source>
        <dbReference type="Google" id="ProtNLM"/>
    </source>
</evidence>
<feature type="transmembrane region" description="Helical" evidence="6">
    <location>
        <begin position="64"/>
        <end position="83"/>
    </location>
</feature>
<feature type="transmembrane region" description="Helical" evidence="6">
    <location>
        <begin position="119"/>
        <end position="136"/>
    </location>
</feature>
<protein>
    <recommendedName>
        <fullName evidence="9">YhhN-like protein</fullName>
    </recommendedName>
</protein>
<keyword evidence="3 6" id="KW-0812">Transmembrane</keyword>
<reference evidence="7 8" key="1">
    <citation type="submission" date="2020-08" db="EMBL/GenBank/DDBJ databases">
        <title>Draft genome sequencing of an Anaerocolumna strain isolated from anoxic soil subjected to BSD treatment.</title>
        <authorList>
            <person name="Uek A."/>
            <person name="Tonouchi A."/>
        </authorList>
    </citation>
    <scope>NUCLEOTIDE SEQUENCE [LARGE SCALE GENOMIC DNA]</scope>
    <source>
        <strain evidence="7 8">CTTW</strain>
    </source>
</reference>